<evidence type="ECO:0000313" key="2">
    <source>
        <dbReference type="Proteomes" id="UP000033664"/>
    </source>
</evidence>
<organism evidence="1 2">
    <name type="scientific">Pseudoalteromonas ruthenica</name>
    <dbReference type="NCBI Taxonomy" id="151081"/>
    <lineage>
        <taxon>Bacteria</taxon>
        <taxon>Pseudomonadati</taxon>
        <taxon>Pseudomonadota</taxon>
        <taxon>Gammaproteobacteria</taxon>
        <taxon>Alteromonadales</taxon>
        <taxon>Pseudoalteromonadaceae</taxon>
        <taxon>Pseudoalteromonas</taxon>
    </lineage>
</organism>
<accession>A0A0F4Q2U0</accession>
<sequence>MGKTRLSKIESVSRSLKLNYSSPEALVELLVDELLIANKTGIQLNAISNAIIIDVIRKISNVSLSLANLSNYKQSGFDVTSAVADRLSIPVCNWVKCKISFLNRKLNLAPMDESAIKAFHTLLQQNVSPCVVHSQYKIWKKGFDWKVGDRRYWPQPELIEKLKMHNVIPLLPITHWLPTQLGRVFNKMPALIDEACAECKPGQPISSLLDKKILAFCNSDITRIQKRIRAWLPQAPNLPPIHFVRDVEAKERLTPYLYCKKIADGTAKVGKDHNSSSRFKKTDKGIVLRMKREGDEVLRECEALLLNQLASRGIYPISDTYEHFAVPYIDLCDVVVDICSTIPELYSRIISITATNSTCK</sequence>
<dbReference type="AlphaFoldDB" id="A0A0F4Q2U0"/>
<evidence type="ECO:0000313" key="1">
    <source>
        <dbReference type="EMBL" id="KJZ01680.1"/>
    </source>
</evidence>
<dbReference type="EMBL" id="JXXZ01000002">
    <property type="protein sequence ID" value="KJZ01680.1"/>
    <property type="molecule type" value="Genomic_DNA"/>
</dbReference>
<proteinExistence type="predicted"/>
<dbReference type="GeneID" id="58227185"/>
<dbReference type="OrthoDB" id="9974336at2"/>
<dbReference type="PATRIC" id="fig|151081.8.peg.1507"/>
<dbReference type="RefSeq" id="WP_045979128.1">
    <property type="nucleotide sequence ID" value="NZ_JXXY01000006.1"/>
</dbReference>
<reference evidence="1 2" key="1">
    <citation type="journal article" date="2015" name="BMC Genomics">
        <title>Genome mining reveals unlocked bioactive potential of marine Gram-negative bacteria.</title>
        <authorList>
            <person name="Machado H."/>
            <person name="Sonnenschein E.C."/>
            <person name="Melchiorsen J."/>
            <person name="Gram L."/>
        </authorList>
    </citation>
    <scope>NUCLEOTIDE SEQUENCE [LARGE SCALE GENOMIC DNA]</scope>
    <source>
        <strain evidence="1 2">S3137</strain>
    </source>
</reference>
<protein>
    <submittedName>
        <fullName evidence="1">Uncharacterized protein</fullName>
    </submittedName>
</protein>
<comment type="caution">
    <text evidence="1">The sequence shown here is derived from an EMBL/GenBank/DDBJ whole genome shotgun (WGS) entry which is preliminary data.</text>
</comment>
<name>A0A0F4Q2U0_9GAMM</name>
<gene>
    <name evidence="1" type="ORF">TW72_01640</name>
</gene>
<keyword evidence="2" id="KW-1185">Reference proteome</keyword>
<dbReference type="Proteomes" id="UP000033664">
    <property type="component" value="Unassembled WGS sequence"/>
</dbReference>